<sequence length="112" mass="12762">MTYLRGEALMPANVLHQPRVAFDAARTLVDVCAADDIFAWYGDQLAAVLGPSYQRDLLATRTELTRSQRVDIRNIETGKWRVKLEDVLRTRADIAERLHHLTQSATTRLARE</sequence>
<comment type="caution">
    <text evidence="1">The sequence shown here is derived from an EMBL/GenBank/DDBJ whole genome shotgun (WGS) entry which is preliminary data.</text>
</comment>
<dbReference type="EMBL" id="BONY01000005">
    <property type="protein sequence ID" value="GIH02969.1"/>
    <property type="molecule type" value="Genomic_DNA"/>
</dbReference>
<protein>
    <submittedName>
        <fullName evidence="1">Uncharacterized protein</fullName>
    </submittedName>
</protein>
<proteinExistence type="predicted"/>
<organism evidence="1 2">
    <name type="scientific">Rhizocola hellebori</name>
    <dbReference type="NCBI Taxonomy" id="1392758"/>
    <lineage>
        <taxon>Bacteria</taxon>
        <taxon>Bacillati</taxon>
        <taxon>Actinomycetota</taxon>
        <taxon>Actinomycetes</taxon>
        <taxon>Micromonosporales</taxon>
        <taxon>Micromonosporaceae</taxon>
        <taxon>Rhizocola</taxon>
    </lineage>
</organism>
<evidence type="ECO:0000313" key="2">
    <source>
        <dbReference type="Proteomes" id="UP000612899"/>
    </source>
</evidence>
<accession>A0A8J3Q3B8</accession>
<keyword evidence="2" id="KW-1185">Reference proteome</keyword>
<dbReference type="Proteomes" id="UP000612899">
    <property type="component" value="Unassembled WGS sequence"/>
</dbReference>
<gene>
    <name evidence="1" type="ORF">Rhe02_10360</name>
</gene>
<reference evidence="1" key="1">
    <citation type="submission" date="2021-01" db="EMBL/GenBank/DDBJ databases">
        <title>Whole genome shotgun sequence of Rhizocola hellebori NBRC 109834.</title>
        <authorList>
            <person name="Komaki H."/>
            <person name="Tamura T."/>
        </authorList>
    </citation>
    <scope>NUCLEOTIDE SEQUENCE</scope>
    <source>
        <strain evidence="1">NBRC 109834</strain>
    </source>
</reference>
<name>A0A8J3Q3B8_9ACTN</name>
<dbReference type="AlphaFoldDB" id="A0A8J3Q3B8"/>
<evidence type="ECO:0000313" key="1">
    <source>
        <dbReference type="EMBL" id="GIH02969.1"/>
    </source>
</evidence>